<evidence type="ECO:0000256" key="3">
    <source>
        <dbReference type="ARBA" id="ARBA00022839"/>
    </source>
</evidence>
<dbReference type="InterPro" id="IPR013520">
    <property type="entry name" value="Ribonucl_H"/>
</dbReference>
<keyword evidence="1" id="KW-0540">Nuclease</keyword>
<dbReference type="InterPro" id="IPR012337">
    <property type="entry name" value="RNaseH-like_sf"/>
</dbReference>
<dbReference type="GO" id="GO:0000175">
    <property type="term" value="F:3'-5'-RNA exonuclease activity"/>
    <property type="evidence" value="ECO:0007669"/>
    <property type="project" value="InterPro"/>
</dbReference>
<sequence length="420" mass="46774">MHVASVEHEALIVVGKSGGLVWDKIVFEVVCHEGKGHRLCFGWYLSQRAFKCSSNLSCPSPSPPPTTMRYIPLPTDPPPDPRLRRPQSPLFRAQQPYEAFLILDVEATCFQGTDFNYPNEIIDRDRAMRASKLQVVDEFRSFVQPSWRPTLSGFCTELTGITQDQVDAAPPFPEVLKSVRAFLVKNGLIDDATGKRLVRFCWCSDGPFDIRDFVVKQCFISKISMPEWLTGDVLDVRMTVMQWLSNQPTPSTPSSSTRAVIPPIRRSLNIPAQLKALGLPTFQGRQHSGIDDTRNIAKIVTELGKRGVSLKPNTQIKPGRKWVWMGKGGEVLEQFCASFDENGSLASLPPPPQITAGVTPQLHDGHGQHLQTPDRNPNHQGLVLNLVLPRCCWWQVATNVRIWDSNEAGVAGFLVTTTEA</sequence>
<organism evidence="6 7">
    <name type="scientific">Leucocoprinus leucothites</name>
    <dbReference type="NCBI Taxonomy" id="201217"/>
    <lineage>
        <taxon>Eukaryota</taxon>
        <taxon>Fungi</taxon>
        <taxon>Dikarya</taxon>
        <taxon>Basidiomycota</taxon>
        <taxon>Agaricomycotina</taxon>
        <taxon>Agaricomycetes</taxon>
        <taxon>Agaricomycetidae</taxon>
        <taxon>Agaricales</taxon>
        <taxon>Agaricineae</taxon>
        <taxon>Agaricaceae</taxon>
        <taxon>Leucocoprinus</taxon>
    </lineage>
</organism>
<dbReference type="SUPFAM" id="SSF53098">
    <property type="entry name" value="Ribonuclease H-like"/>
    <property type="match status" value="1"/>
</dbReference>
<dbReference type="SMART" id="SM00479">
    <property type="entry name" value="EXOIII"/>
    <property type="match status" value="1"/>
</dbReference>
<evidence type="ECO:0000313" key="7">
    <source>
        <dbReference type="Proteomes" id="UP000559027"/>
    </source>
</evidence>
<dbReference type="OrthoDB" id="448399at2759"/>
<accession>A0A8H5CNC9</accession>
<keyword evidence="2" id="KW-0378">Hydrolase</keyword>
<keyword evidence="3" id="KW-0269">Exonuclease</keyword>
<gene>
    <name evidence="6" type="ORF">D9756_011522</name>
</gene>
<dbReference type="PANTHER" id="PTHR23044">
    <property type="entry name" value="3'-5' EXONUCLEASE ERI1-RELATED"/>
    <property type="match status" value="1"/>
</dbReference>
<dbReference type="Gene3D" id="3.30.420.10">
    <property type="entry name" value="Ribonuclease H-like superfamily/Ribonuclease H"/>
    <property type="match status" value="1"/>
</dbReference>
<dbReference type="CDD" id="cd06133">
    <property type="entry name" value="ERI-1_3'hExo_like"/>
    <property type="match status" value="1"/>
</dbReference>
<dbReference type="InterPro" id="IPR047201">
    <property type="entry name" value="ERI-1_3'hExo-like"/>
</dbReference>
<evidence type="ECO:0000256" key="1">
    <source>
        <dbReference type="ARBA" id="ARBA00022722"/>
    </source>
</evidence>
<protein>
    <recommendedName>
        <fullName evidence="5">Exonuclease domain-containing protein</fullName>
    </recommendedName>
</protein>
<evidence type="ECO:0000256" key="2">
    <source>
        <dbReference type="ARBA" id="ARBA00022801"/>
    </source>
</evidence>
<reference evidence="6 7" key="1">
    <citation type="journal article" date="2020" name="ISME J.">
        <title>Uncovering the hidden diversity of litter-decomposition mechanisms in mushroom-forming fungi.</title>
        <authorList>
            <person name="Floudas D."/>
            <person name="Bentzer J."/>
            <person name="Ahren D."/>
            <person name="Johansson T."/>
            <person name="Persson P."/>
            <person name="Tunlid A."/>
        </authorList>
    </citation>
    <scope>NUCLEOTIDE SEQUENCE [LARGE SCALE GENOMIC DNA]</scope>
    <source>
        <strain evidence="6 7">CBS 146.42</strain>
    </source>
</reference>
<comment type="caution">
    <text evidence="6">The sequence shown here is derived from an EMBL/GenBank/DDBJ whole genome shotgun (WGS) entry which is preliminary data.</text>
</comment>
<feature type="region of interest" description="Disordered" evidence="4">
    <location>
        <begin position="357"/>
        <end position="376"/>
    </location>
</feature>
<dbReference type="GO" id="GO:0003676">
    <property type="term" value="F:nucleic acid binding"/>
    <property type="evidence" value="ECO:0007669"/>
    <property type="project" value="InterPro"/>
</dbReference>
<evidence type="ECO:0000259" key="5">
    <source>
        <dbReference type="SMART" id="SM00479"/>
    </source>
</evidence>
<keyword evidence="7" id="KW-1185">Reference proteome</keyword>
<dbReference type="PANTHER" id="PTHR23044:SF61">
    <property type="entry name" value="3'-5' EXORIBONUCLEASE 1-RELATED"/>
    <property type="match status" value="1"/>
</dbReference>
<evidence type="ECO:0000313" key="6">
    <source>
        <dbReference type="EMBL" id="KAF5344056.1"/>
    </source>
</evidence>
<dbReference type="InterPro" id="IPR036397">
    <property type="entry name" value="RNaseH_sf"/>
</dbReference>
<name>A0A8H5CNC9_9AGAR</name>
<dbReference type="EMBL" id="JAACJO010000073">
    <property type="protein sequence ID" value="KAF5344056.1"/>
    <property type="molecule type" value="Genomic_DNA"/>
</dbReference>
<dbReference type="InterPro" id="IPR051274">
    <property type="entry name" value="3-5_Exoribonuclease"/>
</dbReference>
<evidence type="ECO:0000256" key="4">
    <source>
        <dbReference type="SAM" id="MobiDB-lite"/>
    </source>
</evidence>
<dbReference type="AlphaFoldDB" id="A0A8H5CNC9"/>
<dbReference type="Proteomes" id="UP000559027">
    <property type="component" value="Unassembled WGS sequence"/>
</dbReference>
<dbReference type="Pfam" id="PF00929">
    <property type="entry name" value="RNase_T"/>
    <property type="match status" value="1"/>
</dbReference>
<feature type="region of interest" description="Disordered" evidence="4">
    <location>
        <begin position="56"/>
        <end position="85"/>
    </location>
</feature>
<proteinExistence type="predicted"/>
<feature type="domain" description="Exonuclease" evidence="5">
    <location>
        <begin position="99"/>
        <end position="309"/>
    </location>
</feature>